<dbReference type="Proteomes" id="UP000663838">
    <property type="component" value="Unassembled WGS sequence"/>
</dbReference>
<dbReference type="InterPro" id="IPR000096">
    <property type="entry name" value="Serum_amyloid_A"/>
</dbReference>
<dbReference type="EMBL" id="CAJNYV010002833">
    <property type="protein sequence ID" value="CAF3506196.1"/>
    <property type="molecule type" value="Genomic_DNA"/>
</dbReference>
<comment type="caution">
    <text evidence="1">The sequence shown here is derived from an EMBL/GenBank/DDBJ whole genome shotgun (WGS) entry which is preliminary data.</text>
</comment>
<reference evidence="1" key="1">
    <citation type="submission" date="2021-02" db="EMBL/GenBank/DDBJ databases">
        <authorList>
            <person name="Nowell W R."/>
        </authorList>
    </citation>
    <scope>NUCLEOTIDE SEQUENCE</scope>
</reference>
<gene>
    <name evidence="1" type="ORF">KIK155_LOCUS16080</name>
    <name evidence="2" type="ORF">TOA249_LOCUS28966</name>
</gene>
<dbReference type="EMBL" id="CAJOBS010004238">
    <property type="protein sequence ID" value="CAF4877263.1"/>
    <property type="molecule type" value="Genomic_DNA"/>
</dbReference>
<proteinExistence type="predicted"/>
<dbReference type="Pfam" id="PF00277">
    <property type="entry name" value="SAA"/>
    <property type="match status" value="1"/>
</dbReference>
<name>A0A818HKD9_9BILA</name>
<dbReference type="AlphaFoldDB" id="A0A818HKD9"/>
<organism evidence="1 3">
    <name type="scientific">Rotaria socialis</name>
    <dbReference type="NCBI Taxonomy" id="392032"/>
    <lineage>
        <taxon>Eukaryota</taxon>
        <taxon>Metazoa</taxon>
        <taxon>Spiralia</taxon>
        <taxon>Gnathifera</taxon>
        <taxon>Rotifera</taxon>
        <taxon>Eurotatoria</taxon>
        <taxon>Bdelloidea</taxon>
        <taxon>Philodinida</taxon>
        <taxon>Philodinidae</taxon>
        <taxon>Rotaria</taxon>
    </lineage>
</organism>
<accession>A0A818HKD9</accession>
<dbReference type="SMART" id="SM00197">
    <property type="entry name" value="SAA"/>
    <property type="match status" value="1"/>
</dbReference>
<dbReference type="Gene3D" id="1.10.132.110">
    <property type="entry name" value="Serum amyloid A protein"/>
    <property type="match status" value="1"/>
</dbReference>
<evidence type="ECO:0000313" key="1">
    <source>
        <dbReference type="EMBL" id="CAF3506196.1"/>
    </source>
</evidence>
<evidence type="ECO:0000313" key="3">
    <source>
        <dbReference type="Proteomes" id="UP000663865"/>
    </source>
</evidence>
<evidence type="ECO:0000313" key="2">
    <source>
        <dbReference type="EMBL" id="CAF4877263.1"/>
    </source>
</evidence>
<dbReference type="Proteomes" id="UP000663865">
    <property type="component" value="Unassembled WGS sequence"/>
</dbReference>
<sequence>MNWPKFLWCAGLDIRSCPGQRLKAQYNEMRRINCKNCDKFFHCQGNYDVVHRCGKKAENLRLAKKISDCREAAQDPGSADSLEDQKANTLGQNGGNCTTEYLCKANCKYNFRSKTCLKSNCP</sequence>
<dbReference type="GO" id="GO:0005576">
    <property type="term" value="C:extracellular region"/>
    <property type="evidence" value="ECO:0007669"/>
    <property type="project" value="InterPro"/>
</dbReference>
<protein>
    <submittedName>
        <fullName evidence="1">Uncharacterized protein</fullName>
    </submittedName>
</protein>